<evidence type="ECO:0000313" key="6">
    <source>
        <dbReference type="EMBL" id="CAH8249891.1"/>
    </source>
</evidence>
<evidence type="ECO:0000313" key="2">
    <source>
        <dbReference type="EMBL" id="CAH8248802.1"/>
    </source>
</evidence>
<dbReference type="Gene3D" id="3.30.2220.10">
    <property type="entry name" value="rbstp2171"/>
    <property type="match status" value="1"/>
</dbReference>
<name>A0ABN8UGC9_9BACL</name>
<evidence type="ECO:0000313" key="7">
    <source>
        <dbReference type="Proteomes" id="UP001154322"/>
    </source>
</evidence>
<dbReference type="EMBL" id="CALYLO010000013">
    <property type="protein sequence ID" value="CAH8248826.1"/>
    <property type="molecule type" value="Genomic_DNA"/>
</dbReference>
<dbReference type="Proteomes" id="UP001154322">
    <property type="component" value="Unassembled WGS sequence"/>
</dbReference>
<keyword evidence="7" id="KW-1185">Reference proteome</keyword>
<accession>A0ABN8UGC9</accession>
<feature type="domain" description="DUF6848" evidence="1">
    <location>
        <begin position="18"/>
        <end position="116"/>
    </location>
</feature>
<dbReference type="EMBL" id="CALYLO010000013">
    <property type="protein sequence ID" value="CAH8248994.1"/>
    <property type="molecule type" value="Genomic_DNA"/>
</dbReference>
<protein>
    <recommendedName>
        <fullName evidence="1">DUF6848 domain-containing protein</fullName>
    </recommendedName>
</protein>
<gene>
    <name evidence="2" type="ORF">WJ0W_005986</name>
    <name evidence="3" type="ORF">WJ0W_006010</name>
    <name evidence="4" type="ORF">WJ0W_006181</name>
    <name evidence="5" type="ORF">WJ0W_006764</name>
    <name evidence="6" type="ORF">WJ0W_007077</name>
</gene>
<evidence type="ECO:0000313" key="5">
    <source>
        <dbReference type="EMBL" id="CAH8249579.1"/>
    </source>
</evidence>
<organism evidence="2 7">
    <name type="scientific">Paenibacillus melissococcoides</name>
    <dbReference type="NCBI Taxonomy" id="2912268"/>
    <lineage>
        <taxon>Bacteria</taxon>
        <taxon>Bacillati</taxon>
        <taxon>Bacillota</taxon>
        <taxon>Bacilli</taxon>
        <taxon>Bacillales</taxon>
        <taxon>Paenibacillaceae</taxon>
        <taxon>Paenibacillus</taxon>
    </lineage>
</organism>
<dbReference type="EMBL" id="CALYLO010000017">
    <property type="protein sequence ID" value="CAH8249579.1"/>
    <property type="molecule type" value="Genomic_DNA"/>
</dbReference>
<evidence type="ECO:0000313" key="3">
    <source>
        <dbReference type="EMBL" id="CAH8248826.1"/>
    </source>
</evidence>
<dbReference type="RefSeq" id="WP_213430848.1">
    <property type="nucleotide sequence ID" value="NZ_AP031286.1"/>
</dbReference>
<proteinExistence type="predicted"/>
<comment type="caution">
    <text evidence="2">The sequence shown here is derived from an EMBL/GenBank/DDBJ whole genome shotgun (WGS) entry which is preliminary data.</text>
</comment>
<evidence type="ECO:0000313" key="4">
    <source>
        <dbReference type="EMBL" id="CAH8248994.1"/>
    </source>
</evidence>
<dbReference type="EMBL" id="CALYLO010000012">
    <property type="protein sequence ID" value="CAH8248802.1"/>
    <property type="molecule type" value="Genomic_DNA"/>
</dbReference>
<dbReference type="InterPro" id="IPR049294">
    <property type="entry name" value="DUF6848"/>
</dbReference>
<evidence type="ECO:0000259" key="1">
    <source>
        <dbReference type="Pfam" id="PF20941"/>
    </source>
</evidence>
<dbReference type="Pfam" id="PF20941">
    <property type="entry name" value="DUF6848"/>
    <property type="match status" value="1"/>
</dbReference>
<dbReference type="EMBL" id="CALYLO010000021">
    <property type="protein sequence ID" value="CAH8249891.1"/>
    <property type="molecule type" value="Genomic_DNA"/>
</dbReference>
<reference evidence="2" key="1">
    <citation type="submission" date="2022-06" db="EMBL/GenBank/DDBJ databases">
        <authorList>
            <person name="Dietemann V."/>
            <person name="Ory F."/>
            <person name="Dainat B."/>
            <person name="Oberhansli S."/>
        </authorList>
    </citation>
    <scope>NUCLEOTIDE SEQUENCE</scope>
    <source>
        <strain evidence="2">Ena-SAMPLE-TAB-26-04-2022-14:26:32:270-5432</strain>
    </source>
</reference>
<sequence>MTKETEIAVLEPTPIEVYKARYGKVYRLLATIEQDDSSNLEIEYYFRKPKTASYDRYVKTASQSPTKALRAFVMDNVVDEQAAQLEAHLEEYPAFALSLGEKLLTMLGLSKDVNLKLL</sequence>